<reference evidence="4 5" key="1">
    <citation type="journal article" date="2013" name="BMC Genomics">
        <title>The miniature genome of a carnivorous plant Genlisea aurea contains a low number of genes and short non-coding sequences.</title>
        <authorList>
            <person name="Leushkin E.V."/>
            <person name="Sutormin R.A."/>
            <person name="Nabieva E.R."/>
            <person name="Penin A.A."/>
            <person name="Kondrashov A.S."/>
            <person name="Logacheva M.D."/>
        </authorList>
    </citation>
    <scope>NUCLEOTIDE SEQUENCE [LARGE SCALE GENOMIC DNA]</scope>
</reference>
<protein>
    <submittedName>
        <fullName evidence="4">Uncharacterized protein</fullName>
    </submittedName>
</protein>
<dbReference type="PANTHER" id="PTHR16684:SF11">
    <property type="entry name" value="CENTROMERE PROTEIN C"/>
    <property type="match status" value="1"/>
</dbReference>
<keyword evidence="5" id="KW-1185">Reference proteome</keyword>
<comment type="caution">
    <text evidence="4">The sequence shown here is derived from an EMBL/GenBank/DDBJ whole genome shotgun (WGS) entry which is preliminary data.</text>
</comment>
<organism evidence="4 5">
    <name type="scientific">Genlisea aurea</name>
    <dbReference type="NCBI Taxonomy" id="192259"/>
    <lineage>
        <taxon>Eukaryota</taxon>
        <taxon>Viridiplantae</taxon>
        <taxon>Streptophyta</taxon>
        <taxon>Embryophyta</taxon>
        <taxon>Tracheophyta</taxon>
        <taxon>Spermatophyta</taxon>
        <taxon>Magnoliopsida</taxon>
        <taxon>eudicotyledons</taxon>
        <taxon>Gunneridae</taxon>
        <taxon>Pentapetalae</taxon>
        <taxon>asterids</taxon>
        <taxon>lamiids</taxon>
        <taxon>Lamiales</taxon>
        <taxon>Lentibulariaceae</taxon>
        <taxon>Genlisea</taxon>
    </lineage>
</organism>
<dbReference type="GO" id="GO:0051382">
    <property type="term" value="P:kinetochore assembly"/>
    <property type="evidence" value="ECO:0007669"/>
    <property type="project" value="InterPro"/>
</dbReference>
<dbReference type="InterPro" id="IPR028386">
    <property type="entry name" value="CENP-C/Mif2/cnp3"/>
</dbReference>
<evidence type="ECO:0000256" key="3">
    <source>
        <dbReference type="ARBA" id="ARBA00023242"/>
    </source>
</evidence>
<dbReference type="PANTHER" id="PTHR16684">
    <property type="entry name" value="CENTROMERE PROTEIN C"/>
    <property type="match status" value="1"/>
</dbReference>
<comment type="subcellular location">
    <subcellularLocation>
        <location evidence="1">Nucleus</location>
    </subcellularLocation>
</comment>
<gene>
    <name evidence="4" type="ORF">M569_15699</name>
</gene>
<evidence type="ECO:0000256" key="2">
    <source>
        <dbReference type="ARBA" id="ARBA00010291"/>
    </source>
</evidence>
<dbReference type="OrthoDB" id="1939643at2759"/>
<dbReference type="AlphaFoldDB" id="S8DI74"/>
<evidence type="ECO:0000313" key="4">
    <source>
        <dbReference type="EMBL" id="EPS59112.1"/>
    </source>
</evidence>
<evidence type="ECO:0000313" key="5">
    <source>
        <dbReference type="Proteomes" id="UP000015453"/>
    </source>
</evidence>
<keyword evidence="3" id="KW-0539">Nucleus</keyword>
<evidence type="ECO:0000256" key="1">
    <source>
        <dbReference type="ARBA" id="ARBA00004123"/>
    </source>
</evidence>
<sequence length="141" mass="15944">SGDPLKVFNWPALFPRTIISKIGGQVPTEFKDLDSINQFMKSLELKSPEKLLNEAKRIVDGGAELVESNLVAEIKGFENAMVVKIKDKPQERRPGLGLARKRASFSLKASVRRPLVEIQNMEIDKLQDPDEFFDAYDRLES</sequence>
<feature type="non-terminal residue" evidence="4">
    <location>
        <position position="141"/>
    </location>
</feature>
<dbReference type="Proteomes" id="UP000015453">
    <property type="component" value="Unassembled WGS sequence"/>
</dbReference>
<dbReference type="GO" id="GO:0051315">
    <property type="term" value="P:attachment of mitotic spindle microtubules to kinetochore"/>
    <property type="evidence" value="ECO:0007669"/>
    <property type="project" value="TreeGrafter"/>
</dbReference>
<dbReference type="GO" id="GO:0005634">
    <property type="term" value="C:nucleus"/>
    <property type="evidence" value="ECO:0007669"/>
    <property type="project" value="UniProtKB-SubCell"/>
</dbReference>
<comment type="similarity">
    <text evidence="2">Belongs to the CENP-C/MIF2 family.</text>
</comment>
<dbReference type="GO" id="GO:0051455">
    <property type="term" value="P:spindle attachment to meiosis I kinetochore"/>
    <property type="evidence" value="ECO:0007669"/>
    <property type="project" value="TreeGrafter"/>
</dbReference>
<feature type="non-terminal residue" evidence="4">
    <location>
        <position position="1"/>
    </location>
</feature>
<dbReference type="GO" id="GO:0000776">
    <property type="term" value="C:kinetochore"/>
    <property type="evidence" value="ECO:0007669"/>
    <property type="project" value="InterPro"/>
</dbReference>
<dbReference type="EMBL" id="AUSU01008629">
    <property type="protein sequence ID" value="EPS59112.1"/>
    <property type="molecule type" value="Genomic_DNA"/>
</dbReference>
<name>S8DI74_9LAMI</name>
<accession>S8DI74</accession>
<dbReference type="GO" id="GO:0019237">
    <property type="term" value="F:centromeric DNA binding"/>
    <property type="evidence" value="ECO:0007669"/>
    <property type="project" value="InterPro"/>
</dbReference>
<proteinExistence type="inferred from homology"/>